<dbReference type="STRING" id="768706.Desor_4289"/>
<reference evidence="1 2" key="2">
    <citation type="journal article" date="2012" name="J. Bacteriol.">
        <title>Complete genome sequences of Desulfosporosinus orientis DSM765T, Desulfosporosinus youngiae DSM17734T, Desulfosporosinus meridiei DSM13257T, and Desulfosporosinus acidiphilus DSM22704T.</title>
        <authorList>
            <person name="Pester M."/>
            <person name="Brambilla E."/>
            <person name="Alazard D."/>
            <person name="Rattei T."/>
            <person name="Weinmaier T."/>
            <person name="Han J."/>
            <person name="Lucas S."/>
            <person name="Lapidus A."/>
            <person name="Cheng J.F."/>
            <person name="Goodwin L."/>
            <person name="Pitluck S."/>
            <person name="Peters L."/>
            <person name="Ovchinnikova G."/>
            <person name="Teshima H."/>
            <person name="Detter J.C."/>
            <person name="Han C.S."/>
            <person name="Tapia R."/>
            <person name="Land M.L."/>
            <person name="Hauser L."/>
            <person name="Kyrpides N.C."/>
            <person name="Ivanova N.N."/>
            <person name="Pagani I."/>
            <person name="Huntmann M."/>
            <person name="Wei C.L."/>
            <person name="Davenport K.W."/>
            <person name="Daligault H."/>
            <person name="Chain P.S."/>
            <person name="Chen A."/>
            <person name="Mavromatis K."/>
            <person name="Markowitz V."/>
            <person name="Szeto E."/>
            <person name="Mikhailova N."/>
            <person name="Pati A."/>
            <person name="Wagner M."/>
            <person name="Woyke T."/>
            <person name="Ollivier B."/>
            <person name="Klenk H.P."/>
            <person name="Spring S."/>
            <person name="Loy A."/>
        </authorList>
    </citation>
    <scope>NUCLEOTIDE SEQUENCE [LARGE SCALE GENOMIC DNA]</scope>
    <source>
        <strain evidence="2">ATCC 19365 / DSM 765 / NCIMB 8382 / VKM B-1628</strain>
    </source>
</reference>
<dbReference type="InterPro" id="IPR019271">
    <property type="entry name" value="DUF2284_metal-binding"/>
</dbReference>
<dbReference type="KEGG" id="dor:Desor_4289"/>
<proteinExistence type="predicted"/>
<dbReference type="Pfam" id="PF10050">
    <property type="entry name" value="DUF2284"/>
    <property type="match status" value="1"/>
</dbReference>
<keyword evidence="2" id="KW-1185">Reference proteome</keyword>
<gene>
    <name evidence="1" type="ordered locus">Desor_4289</name>
</gene>
<protein>
    <submittedName>
        <fullName evidence="1">Putative metal-binding protein</fullName>
    </submittedName>
</protein>
<evidence type="ECO:0000313" key="2">
    <source>
        <dbReference type="Proteomes" id="UP000006346"/>
    </source>
</evidence>
<organism evidence="1 2">
    <name type="scientific">Desulfosporosinus orientis (strain ATCC 19365 / DSM 765 / NCIMB 8382 / VKM B-1628 / Singapore I)</name>
    <name type="common">Desulfotomaculum orientis</name>
    <dbReference type="NCBI Taxonomy" id="768706"/>
    <lineage>
        <taxon>Bacteria</taxon>
        <taxon>Bacillati</taxon>
        <taxon>Bacillota</taxon>
        <taxon>Clostridia</taxon>
        <taxon>Eubacteriales</taxon>
        <taxon>Desulfitobacteriaceae</taxon>
        <taxon>Desulfosporosinus</taxon>
    </lineage>
</organism>
<sequence>MDKYVELARELKMENAMLITNEDIHFDIRANLKCKWGCGDYLSVKCHSRDTTFLERVEMIKRYKRILIVHSHDAHELSKALLELERRAFLDGYYFAFAIRSCNLCKLCSVNSGGQCPTPEKIRPCDQLFGIDVYKTVRSAGLPCEVLTNKDDTQNRYGFLLID</sequence>
<reference evidence="2" key="1">
    <citation type="submission" date="2011-11" db="EMBL/GenBank/DDBJ databases">
        <title>Complete sequence of Desulfosporosinus orientis DSM 765.</title>
        <authorList>
            <person name="Lucas S."/>
            <person name="Han J."/>
            <person name="Lapidus A."/>
            <person name="Cheng J.-F."/>
            <person name="Goodwin L."/>
            <person name="Pitluck S."/>
            <person name="Peters L."/>
            <person name="Ovchinnikova G."/>
            <person name="Teshima H."/>
            <person name="Detter J.C."/>
            <person name="Han C."/>
            <person name="Tapia R."/>
            <person name="Land M."/>
            <person name="Hauser L."/>
            <person name="Kyrpides N."/>
            <person name="Ivanova N."/>
            <person name="Pagani I."/>
            <person name="Pester M."/>
            <person name="Spring S."/>
            <person name="Ollivier B."/>
            <person name="Rattei T."/>
            <person name="Klenk H.-P."/>
            <person name="Wagner M."/>
            <person name="Loy A."/>
            <person name="Woyke T."/>
        </authorList>
    </citation>
    <scope>NUCLEOTIDE SEQUENCE [LARGE SCALE GENOMIC DNA]</scope>
    <source>
        <strain evidence="2">ATCC 19365 / DSM 765 / NCIMB 8382 / VKM B-1628</strain>
    </source>
</reference>
<dbReference type="PATRIC" id="fig|768706.3.peg.4352"/>
<evidence type="ECO:0000313" key="1">
    <source>
        <dbReference type="EMBL" id="AET69720.1"/>
    </source>
</evidence>
<dbReference type="AlphaFoldDB" id="G7WIZ5"/>
<dbReference type="OrthoDB" id="5420534at2"/>
<dbReference type="eggNOG" id="COG5423">
    <property type="taxonomic scope" value="Bacteria"/>
</dbReference>
<dbReference type="RefSeq" id="WP_014186527.1">
    <property type="nucleotide sequence ID" value="NC_016584.1"/>
</dbReference>
<dbReference type="HOGENOM" id="CLU_097790_1_0_9"/>
<dbReference type="EMBL" id="CP003108">
    <property type="protein sequence ID" value="AET69720.1"/>
    <property type="molecule type" value="Genomic_DNA"/>
</dbReference>
<name>G7WIZ5_DESOD</name>
<dbReference type="Proteomes" id="UP000006346">
    <property type="component" value="Chromosome"/>
</dbReference>
<accession>G7WIZ5</accession>